<name>A0AAD6V7M2_9AGAR</name>
<comment type="caution">
    <text evidence="2">The sequence shown here is derived from an EMBL/GenBank/DDBJ whole genome shotgun (WGS) entry which is preliminary data.</text>
</comment>
<sequence>MHFVTVSFAALSGDSNFPYHSKDDTDSDYFLDDPEDDTDMDCQCSLDDPEDDADSDFSLSACFFDDPEDDTDSDCSLSARFLDDPEDGADSDRSLDGPDDSFPVRSVAEWGQLIRCPLLCRIVQAYILTSQWEWVDLYILLDISWDELRATICTLRPFTGYNPRKIVALFGSMGRHLLSDASSRAMSLELARGSIRLLNDIRTGQQPSRLWPRYNPWGLYVRTSPYSLELLQDIRDFVPFKSDEYHVPNAFKPETYHDVLQWLKAFPNPPQDVIETWQNHLMAACDNRQWLNKHDPDQRWKWQNDLQLKGLFL</sequence>
<organism evidence="2 3">
    <name type="scientific">Mycena pura</name>
    <dbReference type="NCBI Taxonomy" id="153505"/>
    <lineage>
        <taxon>Eukaryota</taxon>
        <taxon>Fungi</taxon>
        <taxon>Dikarya</taxon>
        <taxon>Basidiomycota</taxon>
        <taxon>Agaricomycotina</taxon>
        <taxon>Agaricomycetes</taxon>
        <taxon>Agaricomycetidae</taxon>
        <taxon>Agaricales</taxon>
        <taxon>Marasmiineae</taxon>
        <taxon>Mycenaceae</taxon>
        <taxon>Mycena</taxon>
    </lineage>
</organism>
<feature type="region of interest" description="Disordered" evidence="1">
    <location>
        <begin position="20"/>
        <end position="54"/>
    </location>
</feature>
<evidence type="ECO:0000313" key="3">
    <source>
        <dbReference type="Proteomes" id="UP001219525"/>
    </source>
</evidence>
<evidence type="ECO:0000313" key="2">
    <source>
        <dbReference type="EMBL" id="KAJ7204766.1"/>
    </source>
</evidence>
<dbReference type="EMBL" id="JARJCW010000046">
    <property type="protein sequence ID" value="KAJ7204766.1"/>
    <property type="molecule type" value="Genomic_DNA"/>
</dbReference>
<keyword evidence="3" id="KW-1185">Reference proteome</keyword>
<protein>
    <submittedName>
        <fullName evidence="2">Uncharacterized protein</fullName>
    </submittedName>
</protein>
<evidence type="ECO:0000256" key="1">
    <source>
        <dbReference type="SAM" id="MobiDB-lite"/>
    </source>
</evidence>
<reference evidence="2" key="1">
    <citation type="submission" date="2023-03" db="EMBL/GenBank/DDBJ databases">
        <title>Massive genome expansion in bonnet fungi (Mycena s.s.) driven by repeated elements and novel gene families across ecological guilds.</title>
        <authorList>
            <consortium name="Lawrence Berkeley National Laboratory"/>
            <person name="Harder C.B."/>
            <person name="Miyauchi S."/>
            <person name="Viragh M."/>
            <person name="Kuo A."/>
            <person name="Thoen E."/>
            <person name="Andreopoulos B."/>
            <person name="Lu D."/>
            <person name="Skrede I."/>
            <person name="Drula E."/>
            <person name="Henrissat B."/>
            <person name="Morin E."/>
            <person name="Kohler A."/>
            <person name="Barry K."/>
            <person name="LaButti K."/>
            <person name="Morin E."/>
            <person name="Salamov A."/>
            <person name="Lipzen A."/>
            <person name="Mereny Z."/>
            <person name="Hegedus B."/>
            <person name="Baldrian P."/>
            <person name="Stursova M."/>
            <person name="Weitz H."/>
            <person name="Taylor A."/>
            <person name="Grigoriev I.V."/>
            <person name="Nagy L.G."/>
            <person name="Martin F."/>
            <person name="Kauserud H."/>
        </authorList>
    </citation>
    <scope>NUCLEOTIDE SEQUENCE</scope>
    <source>
        <strain evidence="2">9144</strain>
    </source>
</reference>
<proteinExistence type="predicted"/>
<feature type="compositionally biased region" description="Acidic residues" evidence="1">
    <location>
        <begin position="25"/>
        <end position="40"/>
    </location>
</feature>
<dbReference type="AlphaFoldDB" id="A0AAD6V7M2"/>
<accession>A0AAD6V7M2</accession>
<gene>
    <name evidence="2" type="ORF">GGX14DRAFT_459647</name>
</gene>
<feature type="region of interest" description="Disordered" evidence="1">
    <location>
        <begin position="74"/>
        <end position="100"/>
    </location>
</feature>
<feature type="non-terminal residue" evidence="2">
    <location>
        <position position="313"/>
    </location>
</feature>
<dbReference type="Proteomes" id="UP001219525">
    <property type="component" value="Unassembled WGS sequence"/>
</dbReference>